<dbReference type="InterPro" id="IPR036909">
    <property type="entry name" value="Cyt_c-like_dom_sf"/>
</dbReference>
<keyword evidence="3 6" id="KW-0479">Metal-binding</keyword>
<organism evidence="9 10">
    <name type="scientific">Koribacter versatilis (strain Ellin345)</name>
    <dbReference type="NCBI Taxonomy" id="204669"/>
    <lineage>
        <taxon>Bacteria</taxon>
        <taxon>Pseudomonadati</taxon>
        <taxon>Acidobacteriota</taxon>
        <taxon>Terriglobia</taxon>
        <taxon>Terriglobales</taxon>
        <taxon>Candidatus Korobacteraceae</taxon>
        <taxon>Candidatus Korobacter</taxon>
    </lineage>
</organism>
<dbReference type="AlphaFoldDB" id="Q1ITN5"/>
<feature type="signal peptide" evidence="7">
    <location>
        <begin position="1"/>
        <end position="18"/>
    </location>
</feature>
<evidence type="ECO:0000256" key="4">
    <source>
        <dbReference type="ARBA" id="ARBA00022982"/>
    </source>
</evidence>
<dbReference type="Pfam" id="PF13442">
    <property type="entry name" value="Cytochrome_CBB3"/>
    <property type="match status" value="1"/>
</dbReference>
<keyword evidence="1" id="KW-0813">Transport</keyword>
<dbReference type="InterPro" id="IPR051811">
    <property type="entry name" value="Cytochrome_c550/c551-like"/>
</dbReference>
<evidence type="ECO:0000256" key="6">
    <source>
        <dbReference type="PROSITE-ProRule" id="PRU00433"/>
    </source>
</evidence>
<evidence type="ECO:0000256" key="7">
    <source>
        <dbReference type="SAM" id="SignalP"/>
    </source>
</evidence>
<dbReference type="STRING" id="204669.Acid345_0760"/>
<dbReference type="EMBL" id="CP000360">
    <property type="protein sequence ID" value="ABF39765.1"/>
    <property type="molecule type" value="Genomic_DNA"/>
</dbReference>
<gene>
    <name evidence="9" type="ordered locus">Acid345_0760</name>
</gene>
<dbReference type="eggNOG" id="COG2010">
    <property type="taxonomic scope" value="Bacteria"/>
</dbReference>
<dbReference type="PANTHER" id="PTHR37823:SF1">
    <property type="entry name" value="CYTOCHROME C-553-LIKE"/>
    <property type="match status" value="1"/>
</dbReference>
<evidence type="ECO:0000256" key="5">
    <source>
        <dbReference type="ARBA" id="ARBA00023004"/>
    </source>
</evidence>
<reference evidence="9 10" key="1">
    <citation type="journal article" date="2009" name="Appl. Environ. Microbiol.">
        <title>Three genomes from the phylum Acidobacteria provide insight into the lifestyles of these microorganisms in soils.</title>
        <authorList>
            <person name="Ward N.L."/>
            <person name="Challacombe J.F."/>
            <person name="Janssen P.H."/>
            <person name="Henrissat B."/>
            <person name="Coutinho P.M."/>
            <person name="Wu M."/>
            <person name="Xie G."/>
            <person name="Haft D.H."/>
            <person name="Sait M."/>
            <person name="Badger J."/>
            <person name="Barabote R.D."/>
            <person name="Bradley B."/>
            <person name="Brettin T.S."/>
            <person name="Brinkac L.M."/>
            <person name="Bruce D."/>
            <person name="Creasy T."/>
            <person name="Daugherty S.C."/>
            <person name="Davidsen T.M."/>
            <person name="DeBoy R.T."/>
            <person name="Detter J.C."/>
            <person name="Dodson R.J."/>
            <person name="Durkin A.S."/>
            <person name="Ganapathy A."/>
            <person name="Gwinn-Giglio M."/>
            <person name="Han C.S."/>
            <person name="Khouri H."/>
            <person name="Kiss H."/>
            <person name="Kothari S.P."/>
            <person name="Madupu R."/>
            <person name="Nelson K.E."/>
            <person name="Nelson W.C."/>
            <person name="Paulsen I."/>
            <person name="Penn K."/>
            <person name="Ren Q."/>
            <person name="Rosovitz M.J."/>
            <person name="Selengut J.D."/>
            <person name="Shrivastava S."/>
            <person name="Sullivan S.A."/>
            <person name="Tapia R."/>
            <person name="Thompson L.S."/>
            <person name="Watkins K.L."/>
            <person name="Yang Q."/>
            <person name="Yu C."/>
            <person name="Zafar N."/>
            <person name="Zhou L."/>
            <person name="Kuske C.R."/>
        </authorList>
    </citation>
    <scope>NUCLEOTIDE SEQUENCE [LARGE SCALE GENOMIC DNA]</scope>
    <source>
        <strain evidence="9 10">Ellin345</strain>
    </source>
</reference>
<dbReference type="KEGG" id="aba:Acid345_0760"/>
<feature type="domain" description="Cytochrome c" evidence="8">
    <location>
        <begin position="17"/>
        <end position="100"/>
    </location>
</feature>
<sequence>MAPKVLAVLLCASTFVLAENPGEAVFKKNCVMCHGADGAGKTKMGQKLGAADLSSNDIQGLSDEALTQTVKNGKGKMPSFEKTLSADDITQVVQYVRTLRK</sequence>
<dbReference type="Gene3D" id="1.10.760.10">
    <property type="entry name" value="Cytochrome c-like domain"/>
    <property type="match status" value="1"/>
</dbReference>
<dbReference type="InterPro" id="IPR008168">
    <property type="entry name" value="Cyt_C_IC"/>
</dbReference>
<protein>
    <submittedName>
        <fullName evidence="9">Cytochrome c, class I</fullName>
    </submittedName>
</protein>
<dbReference type="EnsemblBacteria" id="ABF39765">
    <property type="protein sequence ID" value="ABF39765"/>
    <property type="gene ID" value="Acid345_0760"/>
</dbReference>
<dbReference type="GO" id="GO:0005506">
    <property type="term" value="F:iron ion binding"/>
    <property type="evidence" value="ECO:0007669"/>
    <property type="project" value="InterPro"/>
</dbReference>
<evidence type="ECO:0000259" key="8">
    <source>
        <dbReference type="PROSITE" id="PS51007"/>
    </source>
</evidence>
<dbReference type="PROSITE" id="PS51007">
    <property type="entry name" value="CYTC"/>
    <property type="match status" value="1"/>
</dbReference>
<dbReference type="SUPFAM" id="SSF46626">
    <property type="entry name" value="Cytochrome c"/>
    <property type="match status" value="1"/>
</dbReference>
<evidence type="ECO:0000256" key="1">
    <source>
        <dbReference type="ARBA" id="ARBA00022448"/>
    </source>
</evidence>
<evidence type="ECO:0000313" key="9">
    <source>
        <dbReference type="EMBL" id="ABF39765.1"/>
    </source>
</evidence>
<dbReference type="GO" id="GO:0020037">
    <property type="term" value="F:heme binding"/>
    <property type="evidence" value="ECO:0007669"/>
    <property type="project" value="InterPro"/>
</dbReference>
<keyword evidence="5 6" id="KW-0408">Iron</keyword>
<evidence type="ECO:0000256" key="2">
    <source>
        <dbReference type="ARBA" id="ARBA00022617"/>
    </source>
</evidence>
<keyword evidence="10" id="KW-1185">Reference proteome</keyword>
<evidence type="ECO:0000313" key="10">
    <source>
        <dbReference type="Proteomes" id="UP000002432"/>
    </source>
</evidence>
<dbReference type="GO" id="GO:0009055">
    <property type="term" value="F:electron transfer activity"/>
    <property type="evidence" value="ECO:0007669"/>
    <property type="project" value="InterPro"/>
</dbReference>
<dbReference type="PANTHER" id="PTHR37823">
    <property type="entry name" value="CYTOCHROME C-553-LIKE"/>
    <property type="match status" value="1"/>
</dbReference>
<keyword evidence="7" id="KW-0732">Signal</keyword>
<dbReference type="OrthoDB" id="123252at2"/>
<dbReference type="InterPro" id="IPR009056">
    <property type="entry name" value="Cyt_c-like_dom"/>
</dbReference>
<evidence type="ECO:0000256" key="3">
    <source>
        <dbReference type="ARBA" id="ARBA00022723"/>
    </source>
</evidence>
<dbReference type="PRINTS" id="PR00605">
    <property type="entry name" value="CYTCHROMECIC"/>
</dbReference>
<feature type="chain" id="PRO_5004191747" evidence="7">
    <location>
        <begin position="19"/>
        <end position="101"/>
    </location>
</feature>
<keyword evidence="2 6" id="KW-0349">Heme</keyword>
<dbReference type="HOGENOM" id="CLU_101159_6_3_0"/>
<proteinExistence type="predicted"/>
<dbReference type="RefSeq" id="WP_011521567.1">
    <property type="nucleotide sequence ID" value="NC_008009.1"/>
</dbReference>
<dbReference type="Proteomes" id="UP000002432">
    <property type="component" value="Chromosome"/>
</dbReference>
<accession>Q1ITN5</accession>
<keyword evidence="4" id="KW-0249">Electron transport</keyword>
<name>Q1ITN5_KORVE</name>